<evidence type="ECO:0000313" key="1">
    <source>
        <dbReference type="EMBL" id="GKV06634.1"/>
    </source>
</evidence>
<keyword evidence="2" id="KW-1185">Reference proteome</keyword>
<evidence type="ECO:0000313" key="2">
    <source>
        <dbReference type="Proteomes" id="UP001054252"/>
    </source>
</evidence>
<dbReference type="PANTHER" id="PTHR35097:SF1">
    <property type="entry name" value="GDSL ESTERASE_LIPASE"/>
    <property type="match status" value="1"/>
</dbReference>
<sequence>MPSSSSNSVKMDPLATVVEGVKGFAKSSHDWVNGLLQRRHNSSHRNPIEILKRLQRESFSDLMKIRDRQDKVERLLSFYGKSKGSPFQEAGTHVRGEVDVLGAMLLMGEVNQEHCDAMERAGIRTGINSKFIFETTVRGKDNLAVEFVSDQNGRGYLGDVTGTPLSLAKVSYKANVGDWFSAIAIPMGAQFRDVDVTTDFSHQGKGLTDLSCFGPPLLNQHNGSAIGLTVRKSNIVASLAHSVSRLGLPSGFDGIGHCFSTFGQVVCQLPGRTKVSVLGLHEVPKLSSCESGMLSVPVGFLTHHEASDRMDESSSPPLRTGTQGIVSTGSIALKLDSELDEYTRLGGWIEMKNCNPKNVRWAVNLSDISDDEFGWGMSLGGIIEGPKNWDHFQVESYLKFNMSKRFSLKPGLAYVVDGNSRTMALMLRSNWSL</sequence>
<proteinExistence type="predicted"/>
<name>A0AAV5J386_9ROSI</name>
<organism evidence="1 2">
    <name type="scientific">Rubroshorea leprosula</name>
    <dbReference type="NCBI Taxonomy" id="152421"/>
    <lineage>
        <taxon>Eukaryota</taxon>
        <taxon>Viridiplantae</taxon>
        <taxon>Streptophyta</taxon>
        <taxon>Embryophyta</taxon>
        <taxon>Tracheophyta</taxon>
        <taxon>Spermatophyta</taxon>
        <taxon>Magnoliopsida</taxon>
        <taxon>eudicotyledons</taxon>
        <taxon>Gunneridae</taxon>
        <taxon>Pentapetalae</taxon>
        <taxon>rosids</taxon>
        <taxon>malvids</taxon>
        <taxon>Malvales</taxon>
        <taxon>Dipterocarpaceae</taxon>
        <taxon>Rubroshorea</taxon>
    </lineage>
</organism>
<protein>
    <submittedName>
        <fullName evidence="1">Uncharacterized protein</fullName>
    </submittedName>
</protein>
<dbReference type="Proteomes" id="UP001054252">
    <property type="component" value="Unassembled WGS sequence"/>
</dbReference>
<accession>A0AAV5J386</accession>
<dbReference type="PANTHER" id="PTHR35097">
    <property type="entry name" value="GDSL ESTERASE/LIPASE"/>
    <property type="match status" value="1"/>
</dbReference>
<dbReference type="EMBL" id="BPVZ01000025">
    <property type="protein sequence ID" value="GKV06634.1"/>
    <property type="molecule type" value="Genomic_DNA"/>
</dbReference>
<gene>
    <name evidence="1" type="ORF">SLEP1_g18506</name>
</gene>
<reference evidence="1 2" key="1">
    <citation type="journal article" date="2021" name="Commun. Biol.">
        <title>The genome of Shorea leprosula (Dipterocarpaceae) highlights the ecological relevance of drought in aseasonal tropical rainforests.</title>
        <authorList>
            <person name="Ng K.K.S."/>
            <person name="Kobayashi M.J."/>
            <person name="Fawcett J.A."/>
            <person name="Hatakeyama M."/>
            <person name="Paape T."/>
            <person name="Ng C.H."/>
            <person name="Ang C.C."/>
            <person name="Tnah L.H."/>
            <person name="Lee C.T."/>
            <person name="Nishiyama T."/>
            <person name="Sese J."/>
            <person name="O'Brien M.J."/>
            <person name="Copetti D."/>
            <person name="Mohd Noor M.I."/>
            <person name="Ong R.C."/>
            <person name="Putra M."/>
            <person name="Sireger I.Z."/>
            <person name="Indrioko S."/>
            <person name="Kosugi Y."/>
            <person name="Izuno A."/>
            <person name="Isagi Y."/>
            <person name="Lee S.L."/>
            <person name="Shimizu K.K."/>
        </authorList>
    </citation>
    <scope>NUCLEOTIDE SEQUENCE [LARGE SCALE GENOMIC DNA]</scope>
    <source>
        <strain evidence="1">214</strain>
    </source>
</reference>
<dbReference type="AlphaFoldDB" id="A0AAV5J386"/>
<comment type="caution">
    <text evidence="1">The sequence shown here is derived from an EMBL/GenBank/DDBJ whole genome shotgun (WGS) entry which is preliminary data.</text>
</comment>